<protein>
    <submittedName>
        <fullName evidence="2">Uncharacterized protein</fullName>
    </submittedName>
</protein>
<keyword evidence="1" id="KW-0732">Signal</keyword>
<organism evidence="2 3">
    <name type="scientific">Lentinula detonsa</name>
    <dbReference type="NCBI Taxonomy" id="2804962"/>
    <lineage>
        <taxon>Eukaryota</taxon>
        <taxon>Fungi</taxon>
        <taxon>Dikarya</taxon>
        <taxon>Basidiomycota</taxon>
        <taxon>Agaricomycotina</taxon>
        <taxon>Agaricomycetes</taxon>
        <taxon>Agaricomycetidae</taxon>
        <taxon>Agaricales</taxon>
        <taxon>Marasmiineae</taxon>
        <taxon>Omphalotaceae</taxon>
        <taxon>Lentinula</taxon>
    </lineage>
</organism>
<sequence length="221" mass="23987">MLFWSLFGFASVALAAPAASDLQCSPAVNGTLQLVMLDNPSITRTGASLHSPDYVVNDVEAYLLKIFSPTNAEVRHFVFNTCNSSFMGWAQSYSDTGVTFLYGQLQDVSTGLCVTASQLGDYVTTEFYGSDCSVLDDVSQLRQFFRIEIQPTASGETGRDPLPSISFLGVPQSSDPDGAERYSFTYSSDNLATGDSLPNVVASNPRTDDSDLGFYAPQYYF</sequence>
<evidence type="ECO:0000313" key="2">
    <source>
        <dbReference type="EMBL" id="KAJ3742215.1"/>
    </source>
</evidence>
<keyword evidence="3" id="KW-1185">Reference proteome</keyword>
<feature type="signal peptide" evidence="1">
    <location>
        <begin position="1"/>
        <end position="15"/>
    </location>
</feature>
<dbReference type="EMBL" id="JANVFU010000011">
    <property type="protein sequence ID" value="KAJ3742215.1"/>
    <property type="molecule type" value="Genomic_DNA"/>
</dbReference>
<name>A0A9W8TVV8_9AGAR</name>
<dbReference type="AlphaFoldDB" id="A0A9W8TVV8"/>
<comment type="caution">
    <text evidence="2">The sequence shown here is derived from an EMBL/GenBank/DDBJ whole genome shotgun (WGS) entry which is preliminary data.</text>
</comment>
<reference evidence="2 3" key="1">
    <citation type="journal article" date="2023" name="Proc. Natl. Acad. Sci. U.S.A.">
        <title>A global phylogenomic analysis of the shiitake genus Lentinula.</title>
        <authorList>
            <person name="Sierra-Patev S."/>
            <person name="Min B."/>
            <person name="Naranjo-Ortiz M."/>
            <person name="Looney B."/>
            <person name="Konkel Z."/>
            <person name="Slot J.C."/>
            <person name="Sakamoto Y."/>
            <person name="Steenwyk J.L."/>
            <person name="Rokas A."/>
            <person name="Carro J."/>
            <person name="Camarero S."/>
            <person name="Ferreira P."/>
            <person name="Molpeceres G."/>
            <person name="Ruiz-Duenas F.J."/>
            <person name="Serrano A."/>
            <person name="Henrissat B."/>
            <person name="Drula E."/>
            <person name="Hughes K.W."/>
            <person name="Mata J.L."/>
            <person name="Ishikawa N.K."/>
            <person name="Vargas-Isla R."/>
            <person name="Ushijima S."/>
            <person name="Smith C.A."/>
            <person name="Donoghue J."/>
            <person name="Ahrendt S."/>
            <person name="Andreopoulos W."/>
            <person name="He G."/>
            <person name="LaButti K."/>
            <person name="Lipzen A."/>
            <person name="Ng V."/>
            <person name="Riley R."/>
            <person name="Sandor L."/>
            <person name="Barry K."/>
            <person name="Martinez A.T."/>
            <person name="Xiao Y."/>
            <person name="Gibbons J.G."/>
            <person name="Terashima K."/>
            <person name="Grigoriev I.V."/>
            <person name="Hibbett D."/>
        </authorList>
    </citation>
    <scope>NUCLEOTIDE SEQUENCE [LARGE SCALE GENOMIC DNA]</scope>
    <source>
        <strain evidence="2 3">TFB7810</strain>
    </source>
</reference>
<evidence type="ECO:0000313" key="3">
    <source>
        <dbReference type="Proteomes" id="UP001142393"/>
    </source>
</evidence>
<gene>
    <name evidence="2" type="ORF">DFH05DRAFT_293834</name>
</gene>
<dbReference type="Proteomes" id="UP001142393">
    <property type="component" value="Unassembled WGS sequence"/>
</dbReference>
<accession>A0A9W8TVV8</accession>
<proteinExistence type="predicted"/>
<evidence type="ECO:0000256" key="1">
    <source>
        <dbReference type="SAM" id="SignalP"/>
    </source>
</evidence>
<feature type="chain" id="PRO_5040957422" evidence="1">
    <location>
        <begin position="16"/>
        <end position="221"/>
    </location>
</feature>